<dbReference type="AlphaFoldDB" id="A0A090TMC8"/>
<organism evidence="1 2">
    <name type="scientific">Vibrio maritimus</name>
    <dbReference type="NCBI Taxonomy" id="990268"/>
    <lineage>
        <taxon>Bacteria</taxon>
        <taxon>Pseudomonadati</taxon>
        <taxon>Pseudomonadota</taxon>
        <taxon>Gammaproteobacteria</taxon>
        <taxon>Vibrionales</taxon>
        <taxon>Vibrionaceae</taxon>
        <taxon>Vibrio</taxon>
    </lineage>
</organism>
<name>A0A090TMC8_9VIBR</name>
<dbReference type="EMBL" id="BBMT01000001">
    <property type="protein sequence ID" value="GAL32417.1"/>
    <property type="molecule type" value="Genomic_DNA"/>
</dbReference>
<evidence type="ECO:0000313" key="1">
    <source>
        <dbReference type="EMBL" id="GAL32417.1"/>
    </source>
</evidence>
<evidence type="ECO:0000313" key="2">
    <source>
        <dbReference type="Proteomes" id="UP000029224"/>
    </source>
</evidence>
<reference evidence="1 2" key="1">
    <citation type="submission" date="2014-09" db="EMBL/GenBank/DDBJ databases">
        <title>Vibrio maritimus JCM 19240. (C210) whole genome shotgun sequence.</title>
        <authorList>
            <person name="Sawabe T."/>
            <person name="Meirelles P."/>
            <person name="Nakanishi M."/>
            <person name="Sayaka M."/>
            <person name="Hattori M."/>
            <person name="Ohkuma M."/>
        </authorList>
    </citation>
    <scope>NUCLEOTIDE SEQUENCE [LARGE SCALE GENOMIC DNA]</scope>
    <source>
        <strain evidence="1 2">JCM 19240</strain>
    </source>
</reference>
<accession>A0A090TMC8</accession>
<reference evidence="1 2" key="2">
    <citation type="submission" date="2014-09" db="EMBL/GenBank/DDBJ databases">
        <authorList>
            <consortium name="NBRP consortium"/>
            <person name="Sawabe T."/>
            <person name="Meirelles P."/>
            <person name="Nakanishi M."/>
            <person name="Sayaka M."/>
            <person name="Hattori M."/>
            <person name="Ohkuma M."/>
        </authorList>
    </citation>
    <scope>NUCLEOTIDE SEQUENCE [LARGE SCALE GENOMIC DNA]</scope>
    <source>
        <strain evidence="1 2">JCM 19240</strain>
    </source>
</reference>
<sequence>MKIPTGQLVSAQQILTGLALIEINSELEIKTTSKLLKYARAIANIKQS</sequence>
<proteinExistence type="predicted"/>
<comment type="caution">
    <text evidence="1">The sequence shown here is derived from an EMBL/GenBank/DDBJ whole genome shotgun (WGS) entry which is preliminary data.</text>
</comment>
<protein>
    <submittedName>
        <fullName evidence="1">Uncharacterized protein</fullName>
    </submittedName>
</protein>
<dbReference type="Proteomes" id="UP000029224">
    <property type="component" value="Unassembled WGS sequence"/>
</dbReference>
<gene>
    <name evidence="1" type="ORF">JCM19240_5848</name>
</gene>
<keyword evidence="2" id="KW-1185">Reference proteome</keyword>